<dbReference type="EMBL" id="CP002536">
    <property type="protein sequence ID" value="ADY25910.1"/>
    <property type="molecule type" value="Genomic_DNA"/>
</dbReference>
<gene>
    <name evidence="3" type="ordered locus">Deipr_0753</name>
</gene>
<dbReference type="Proteomes" id="UP000007718">
    <property type="component" value="Chromosome"/>
</dbReference>
<evidence type="ECO:0000313" key="3">
    <source>
        <dbReference type="EMBL" id="ADY25910.1"/>
    </source>
</evidence>
<dbReference type="eggNOG" id="COG3853">
    <property type="taxonomic scope" value="Bacteria"/>
</dbReference>
<dbReference type="RefSeq" id="WP_013614519.1">
    <property type="nucleotide sequence ID" value="NC_015161.1"/>
</dbReference>
<dbReference type="KEGG" id="dpt:Deipr_0753"/>
<dbReference type="Pfam" id="PF05816">
    <property type="entry name" value="TelA"/>
    <property type="match status" value="1"/>
</dbReference>
<keyword evidence="4" id="KW-1185">Reference proteome</keyword>
<dbReference type="PANTHER" id="PTHR38432">
    <property type="entry name" value="TELA-LIKE PROTEIN SAOUHSC_01408"/>
    <property type="match status" value="1"/>
</dbReference>
<evidence type="ECO:0000256" key="1">
    <source>
        <dbReference type="ARBA" id="ARBA00005541"/>
    </source>
</evidence>
<sequence length="307" mass="33001">MSEPGSQNLQGLSPAVQEQVRAQARRLATELALHPHHSPEFRRVVAAVQAIGAHAQQQAARRGRAALPATVEPQVLAELRRLVGRLQPARPGLLARLRGHRPTAPTPEEHAQLAAQSAPLLESLYRSQDHLRRQQAALGGELHRLESSQAKLEQALALAAELDHLLSVSLPDLEARQPLHAAVVRDEALYAVRGRHTDLNTALAITAQARLALDLAQQQAAGLDEQLERAAAGVVTALKLARRASQAAALRAQAAQASEQLHTAQQQLAAAPGPDELNTALAQAYAALDQLEQLENRATHLERRGPT</sequence>
<dbReference type="HOGENOM" id="CLU_905275_0_0_0"/>
<evidence type="ECO:0000313" key="4">
    <source>
        <dbReference type="Proteomes" id="UP000007718"/>
    </source>
</evidence>
<protein>
    <recommendedName>
        <fullName evidence="5">Toxic anion resistance family protein</fullName>
    </recommendedName>
</protein>
<dbReference type="PANTHER" id="PTHR38432:SF1">
    <property type="entry name" value="TELA-LIKE PROTEIN SAOUHSC_01408"/>
    <property type="match status" value="1"/>
</dbReference>
<evidence type="ECO:0008006" key="5">
    <source>
        <dbReference type="Google" id="ProtNLM"/>
    </source>
</evidence>
<dbReference type="STRING" id="693977.Deipr_0753"/>
<accession>F0RLS1</accession>
<dbReference type="AlphaFoldDB" id="F0RLS1"/>
<feature type="coiled-coil region" evidence="2">
    <location>
        <begin position="213"/>
        <end position="304"/>
    </location>
</feature>
<dbReference type="InterPro" id="IPR008863">
    <property type="entry name" value="Toxic_anion-R_TelA"/>
</dbReference>
<proteinExistence type="inferred from homology"/>
<name>F0RLS1_DEIPM</name>
<reference evidence="3 4" key="2">
    <citation type="journal article" date="2012" name="Stand. Genomic Sci.">
        <title>Complete genome sequence of the orange-red pigmented, radioresistant Deinococcus proteolyticus type strain (MRP(T)).</title>
        <authorList>
            <person name="Copeland A."/>
            <person name="Zeytun A."/>
            <person name="Yassawong M."/>
            <person name="Nolan M."/>
            <person name="Lucas S."/>
            <person name="Hammon N."/>
            <person name="Deshpande S."/>
            <person name="Cheng J.F."/>
            <person name="Han C."/>
            <person name="Tapia R."/>
            <person name="Goodwin L.A."/>
            <person name="Pitluck S."/>
            <person name="Mavromatis K."/>
            <person name="Liolios K."/>
            <person name="Pagani I."/>
            <person name="Ivanova N."/>
            <person name="Mikhailova N."/>
            <person name="Pati A."/>
            <person name="Chen A."/>
            <person name="Palaniappan K."/>
            <person name="Land M."/>
            <person name="Hauser L."/>
            <person name="Jeffries C.D."/>
            <person name="Brambilla E.M."/>
            <person name="Rohde M."/>
            <person name="Sikorski J."/>
            <person name="Pukall R."/>
            <person name="Goker M."/>
            <person name="Detter J.C."/>
            <person name="Woyke T."/>
            <person name="Bristow J."/>
            <person name="Eisen J.A."/>
            <person name="Markowitz V."/>
            <person name="Hugenholtz P."/>
            <person name="Kyrpides N.C."/>
            <person name="Klenk H.P."/>
            <person name="Lapidus A."/>
        </authorList>
    </citation>
    <scope>NUCLEOTIDE SEQUENCE [LARGE SCALE GENOMIC DNA]</scope>
    <source>
        <strain evidence="4">ATCC 35074 / DSM 20540 / JCM 6276 / NBRC 101906 / NCIMB 13154 / VKM Ac-1939 / CCM 2703 / MRP</strain>
    </source>
</reference>
<comment type="similarity">
    <text evidence="1">Belongs to the TelA family.</text>
</comment>
<organism evidence="3 4">
    <name type="scientific">Deinococcus proteolyticus (strain ATCC 35074 / DSM 20540 / JCM 6276 / NBRC 101906 / NCIMB 13154 / VKM Ac-1939 / CCM 2703 / MRP)</name>
    <dbReference type="NCBI Taxonomy" id="693977"/>
    <lineage>
        <taxon>Bacteria</taxon>
        <taxon>Thermotogati</taxon>
        <taxon>Deinococcota</taxon>
        <taxon>Deinococci</taxon>
        <taxon>Deinococcales</taxon>
        <taxon>Deinococcaceae</taxon>
        <taxon>Deinococcus</taxon>
    </lineage>
</organism>
<reference evidence="4" key="1">
    <citation type="submission" date="2011-02" db="EMBL/GenBank/DDBJ databases">
        <title>The complete sequence of chromosome of Deinococcus proteolyticus DSM 20540.</title>
        <authorList>
            <consortium name="US DOE Joint Genome Institute (JGI-PGF)"/>
            <person name="Lucas S."/>
            <person name="Copeland A."/>
            <person name="Lapidus A."/>
            <person name="Bruce D."/>
            <person name="Goodwin L."/>
            <person name="Pitluck S."/>
            <person name="Kyrpides N."/>
            <person name="Mavromatis K."/>
            <person name="Pagani I."/>
            <person name="Ivanova N."/>
            <person name="Ovchinnikova G."/>
            <person name="Zeytun A."/>
            <person name="Detter J.C."/>
            <person name="Han C."/>
            <person name="Land M."/>
            <person name="Hauser L."/>
            <person name="Markowitz V."/>
            <person name="Cheng J.-F."/>
            <person name="Hugenholtz P."/>
            <person name="Woyke T."/>
            <person name="Wu D."/>
            <person name="Pukall R."/>
            <person name="Steenblock K."/>
            <person name="Brambilla E."/>
            <person name="Klenk H.-P."/>
            <person name="Eisen J.A."/>
        </authorList>
    </citation>
    <scope>NUCLEOTIDE SEQUENCE [LARGE SCALE GENOMIC DNA]</scope>
    <source>
        <strain evidence="4">ATCC 35074 / DSM 20540 / JCM 6276 / NBRC 101906 / NCIMB 13154 / VKM Ac-1939 / CCM 2703 / MRP</strain>
    </source>
</reference>
<evidence type="ECO:0000256" key="2">
    <source>
        <dbReference type="SAM" id="Coils"/>
    </source>
</evidence>
<keyword evidence="2" id="KW-0175">Coiled coil</keyword>